<protein>
    <submittedName>
        <fullName evidence="1">GcrA cell cycle regulator</fullName>
    </submittedName>
</protein>
<evidence type="ECO:0000313" key="2">
    <source>
        <dbReference type="Proteomes" id="UP000198992"/>
    </source>
</evidence>
<dbReference type="OrthoDB" id="9798071at2"/>
<dbReference type="InterPro" id="IPR011681">
    <property type="entry name" value="GcrA"/>
</dbReference>
<dbReference type="EMBL" id="FNTH01000001">
    <property type="protein sequence ID" value="SEB96811.1"/>
    <property type="molecule type" value="Genomic_DNA"/>
</dbReference>
<dbReference type="Proteomes" id="UP000198992">
    <property type="component" value="Unassembled WGS sequence"/>
</dbReference>
<sequence length="198" mass="21531">MTVPPTWSEDRVERLKNLWASGMSCSQIAAELGNVTRNAVIGKVHRLGLPGRADDRRAKAIEAKRAPRLGSPMPKRTKVLRAVLSNPSSAEAKQPVEDPTAGYASAFDASVAVERRKGLLDLRDGDCKWPIGDPTTPDFFFCGDAAVSELPYCGPHCRAAYQSAGQREIRITSEERARRVALGQRMAAMNRAKRAAAS</sequence>
<dbReference type="AlphaFoldDB" id="A0A1H4NNL1"/>
<organism evidence="1 2">
    <name type="scientific">Bradyrhizobium erythrophlei</name>
    <dbReference type="NCBI Taxonomy" id="1437360"/>
    <lineage>
        <taxon>Bacteria</taxon>
        <taxon>Pseudomonadati</taxon>
        <taxon>Pseudomonadota</taxon>
        <taxon>Alphaproteobacteria</taxon>
        <taxon>Hyphomicrobiales</taxon>
        <taxon>Nitrobacteraceae</taxon>
        <taxon>Bradyrhizobium</taxon>
    </lineage>
</organism>
<reference evidence="1 2" key="1">
    <citation type="submission" date="2016-10" db="EMBL/GenBank/DDBJ databases">
        <authorList>
            <person name="de Groot N.N."/>
        </authorList>
    </citation>
    <scope>NUCLEOTIDE SEQUENCE [LARGE SCALE GENOMIC DNA]</scope>
    <source>
        <strain evidence="1 2">MT12</strain>
    </source>
</reference>
<name>A0A1H4NNL1_9BRAD</name>
<evidence type="ECO:0000313" key="1">
    <source>
        <dbReference type="EMBL" id="SEB96811.1"/>
    </source>
</evidence>
<dbReference type="Gene3D" id="1.10.10.60">
    <property type="entry name" value="Homeodomain-like"/>
    <property type="match status" value="1"/>
</dbReference>
<gene>
    <name evidence="1" type="ORF">SAMN05444164_0683</name>
</gene>
<dbReference type="Pfam" id="PF07750">
    <property type="entry name" value="GcrA"/>
    <property type="match status" value="1"/>
</dbReference>
<proteinExistence type="predicted"/>
<accession>A0A1H4NNL1</accession>